<dbReference type="EMBL" id="FTNM01000003">
    <property type="protein sequence ID" value="SIR14089.1"/>
    <property type="molecule type" value="Genomic_DNA"/>
</dbReference>
<keyword evidence="2" id="KW-1003">Cell membrane</keyword>
<feature type="transmembrane region" description="Helical" evidence="6">
    <location>
        <begin position="246"/>
        <end position="271"/>
    </location>
</feature>
<keyword evidence="4 6" id="KW-1133">Transmembrane helix</keyword>
<evidence type="ECO:0000256" key="2">
    <source>
        <dbReference type="ARBA" id="ARBA00022475"/>
    </source>
</evidence>
<dbReference type="PANTHER" id="PTHR30213">
    <property type="entry name" value="INNER MEMBRANE PROTEIN YHJD"/>
    <property type="match status" value="1"/>
</dbReference>
<keyword evidence="3 6" id="KW-0812">Transmembrane</keyword>
<dbReference type="PANTHER" id="PTHR30213:SF1">
    <property type="entry name" value="INNER MEMBRANE PROTEIN YHJD"/>
    <property type="match status" value="1"/>
</dbReference>
<evidence type="ECO:0000256" key="6">
    <source>
        <dbReference type="SAM" id="Phobius"/>
    </source>
</evidence>
<dbReference type="AlphaFoldDB" id="A0A1N6YHT3"/>
<accession>A0A1N6YHT3</accession>
<evidence type="ECO:0000313" key="7">
    <source>
        <dbReference type="EMBL" id="SIR14089.1"/>
    </source>
</evidence>
<dbReference type="InterPro" id="IPR017039">
    <property type="entry name" value="Virul_fac_BrkB"/>
</dbReference>
<reference evidence="8" key="1">
    <citation type="submission" date="2017-01" db="EMBL/GenBank/DDBJ databases">
        <authorList>
            <person name="Varghese N."/>
            <person name="Submissions S."/>
        </authorList>
    </citation>
    <scope>NUCLEOTIDE SEQUENCE [LARGE SCALE GENOMIC DNA]</scope>
    <source>
        <strain evidence="8">DM9</strain>
    </source>
</reference>
<dbReference type="STRING" id="1077936.SAMN05421545_2492"/>
<dbReference type="GO" id="GO:0005886">
    <property type="term" value="C:plasma membrane"/>
    <property type="evidence" value="ECO:0007669"/>
    <property type="project" value="UniProtKB-SubCell"/>
</dbReference>
<feature type="transmembrane region" description="Helical" evidence="6">
    <location>
        <begin position="187"/>
        <end position="208"/>
    </location>
</feature>
<keyword evidence="5 6" id="KW-0472">Membrane</keyword>
<name>A0A1N6YHT3_9BACT</name>
<evidence type="ECO:0000256" key="3">
    <source>
        <dbReference type="ARBA" id="ARBA00022692"/>
    </source>
</evidence>
<feature type="transmembrane region" description="Helical" evidence="6">
    <location>
        <begin position="220"/>
        <end position="240"/>
    </location>
</feature>
<dbReference type="OrthoDB" id="9797028at2"/>
<keyword evidence="8" id="KW-1185">Reference proteome</keyword>
<dbReference type="Pfam" id="PF03631">
    <property type="entry name" value="Virul_fac_BrkB"/>
    <property type="match status" value="1"/>
</dbReference>
<evidence type="ECO:0000313" key="8">
    <source>
        <dbReference type="Proteomes" id="UP000185924"/>
    </source>
</evidence>
<dbReference type="RefSeq" id="WP_076422348.1">
    <property type="nucleotide sequence ID" value="NZ_FTNM01000003.1"/>
</dbReference>
<proteinExistence type="predicted"/>
<feature type="transmembrane region" description="Helical" evidence="6">
    <location>
        <begin position="143"/>
        <end position="167"/>
    </location>
</feature>
<evidence type="ECO:0000256" key="5">
    <source>
        <dbReference type="ARBA" id="ARBA00023136"/>
    </source>
</evidence>
<gene>
    <name evidence="7" type="ORF">SAMN05421545_2492</name>
</gene>
<evidence type="ECO:0000256" key="4">
    <source>
        <dbReference type="ARBA" id="ARBA00022989"/>
    </source>
</evidence>
<dbReference type="PIRSF" id="PIRSF035875">
    <property type="entry name" value="RNase_BN"/>
    <property type="match status" value="1"/>
</dbReference>
<organism evidence="7 8">
    <name type="scientific">Pontibacter lucknowensis</name>
    <dbReference type="NCBI Taxonomy" id="1077936"/>
    <lineage>
        <taxon>Bacteria</taxon>
        <taxon>Pseudomonadati</taxon>
        <taxon>Bacteroidota</taxon>
        <taxon>Cytophagia</taxon>
        <taxon>Cytophagales</taxon>
        <taxon>Hymenobacteraceae</taxon>
        <taxon>Pontibacter</taxon>
    </lineage>
</organism>
<dbReference type="Proteomes" id="UP000185924">
    <property type="component" value="Unassembled WGS sequence"/>
</dbReference>
<feature type="transmembrane region" description="Helical" evidence="6">
    <location>
        <begin position="94"/>
        <end position="117"/>
    </location>
</feature>
<feature type="transmembrane region" description="Helical" evidence="6">
    <location>
        <begin position="28"/>
        <end position="57"/>
    </location>
</feature>
<evidence type="ECO:0000256" key="1">
    <source>
        <dbReference type="ARBA" id="ARBA00004651"/>
    </source>
</evidence>
<protein>
    <submittedName>
        <fullName evidence="7">Membrane protein</fullName>
    </submittedName>
</protein>
<sequence>MEHKQSFWVKIKEILKDSYKNFQRGEPIVYSAAIAFFTIFSLPAILIVLTLAGSIFFSEETVQAEIVKQMEDLMSEEVGKQVSDLLDNVTQIPIGFWSVLIGVAVVVKSATIIFFIMQKALNSVWQIRVKHDVNYLKLLRHRLVTLGIVAGLGFLLMTSLILDAALMVFNEELYDLLEEHLTSAIKLIKTAFSILVVLTFFTAIHKILPDAKVQWRDALAGGIITSILFLIGKEVIDYILSSVKVVGFYAAAGSFVVVLLWVFYSSVILMLGAEVTRAYANNHGRKVEPSEIAEKYEKVNGDKS</sequence>
<comment type="subcellular location">
    <subcellularLocation>
        <location evidence="1">Cell membrane</location>
        <topology evidence="1">Multi-pass membrane protein</topology>
    </subcellularLocation>
</comment>